<proteinExistence type="predicted"/>
<feature type="region of interest" description="Disordered" evidence="1">
    <location>
        <begin position="716"/>
        <end position="746"/>
    </location>
</feature>
<dbReference type="Pfam" id="PF23190">
    <property type="entry name" value="LHD_TRPY1"/>
    <property type="match status" value="1"/>
</dbReference>
<evidence type="ECO:0000256" key="2">
    <source>
        <dbReference type="SAM" id="Phobius"/>
    </source>
</evidence>
<name>A0A5C5FPU4_9BASI</name>
<reference evidence="5 6" key="1">
    <citation type="submission" date="2019-03" db="EMBL/GenBank/DDBJ databases">
        <title>Rhodosporidium diobovatum UCD-FST 08-225 genome sequencing, assembly, and annotation.</title>
        <authorList>
            <person name="Fakankun I.U."/>
            <person name="Fristensky B."/>
            <person name="Levin D.B."/>
        </authorList>
    </citation>
    <scope>NUCLEOTIDE SEQUENCE [LARGE SCALE GENOMIC DNA]</scope>
    <source>
        <strain evidence="5 6">UCD-FST 08-225</strain>
    </source>
</reference>
<dbReference type="Proteomes" id="UP000311382">
    <property type="component" value="Unassembled WGS sequence"/>
</dbReference>
<feature type="transmembrane region" description="Helical" evidence="2">
    <location>
        <begin position="430"/>
        <end position="449"/>
    </location>
</feature>
<comment type="caution">
    <text evidence="5">The sequence shown here is derived from an EMBL/GenBank/DDBJ whole genome shotgun (WGS) entry which is preliminary data.</text>
</comment>
<keyword evidence="2" id="KW-1133">Transmembrane helix</keyword>
<evidence type="ECO:0000256" key="1">
    <source>
        <dbReference type="SAM" id="MobiDB-lite"/>
    </source>
</evidence>
<feature type="region of interest" description="Disordered" evidence="1">
    <location>
        <begin position="765"/>
        <end position="786"/>
    </location>
</feature>
<dbReference type="InterPro" id="IPR056336">
    <property type="entry name" value="YVC1_C"/>
</dbReference>
<dbReference type="AlphaFoldDB" id="A0A5C5FPU4"/>
<dbReference type="PANTHER" id="PTHR35859:SF1">
    <property type="entry name" value="NONSELECTIVE CATION CHANNEL PROTEIN"/>
    <property type="match status" value="1"/>
</dbReference>
<feature type="domain" description="Calcium channel YVC1-like C-terminal transmembrane" evidence="4">
    <location>
        <begin position="279"/>
        <end position="564"/>
    </location>
</feature>
<keyword evidence="6" id="KW-1185">Reference proteome</keyword>
<feature type="transmembrane region" description="Helical" evidence="2">
    <location>
        <begin position="461"/>
        <end position="483"/>
    </location>
</feature>
<evidence type="ECO:0000313" key="5">
    <source>
        <dbReference type="EMBL" id="TNY18888.1"/>
    </source>
</evidence>
<dbReference type="STRING" id="5288.A0A5C5FPU4"/>
<feature type="region of interest" description="Disordered" evidence="1">
    <location>
        <begin position="1"/>
        <end position="34"/>
    </location>
</feature>
<feature type="transmembrane region" description="Helical" evidence="2">
    <location>
        <begin position="518"/>
        <end position="536"/>
    </location>
</feature>
<dbReference type="InterPro" id="IPR056337">
    <property type="entry name" value="LHD_YVC1"/>
</dbReference>
<organism evidence="5 6">
    <name type="scientific">Rhodotorula diobovata</name>
    <dbReference type="NCBI Taxonomy" id="5288"/>
    <lineage>
        <taxon>Eukaryota</taxon>
        <taxon>Fungi</taxon>
        <taxon>Dikarya</taxon>
        <taxon>Basidiomycota</taxon>
        <taxon>Pucciniomycotina</taxon>
        <taxon>Microbotryomycetes</taxon>
        <taxon>Sporidiobolales</taxon>
        <taxon>Sporidiobolaceae</taxon>
        <taxon>Rhodotorula</taxon>
    </lineage>
</organism>
<feature type="transmembrane region" description="Helical" evidence="2">
    <location>
        <begin position="332"/>
        <end position="350"/>
    </location>
</feature>
<feature type="compositionally biased region" description="Low complexity" evidence="1">
    <location>
        <begin position="1"/>
        <end position="15"/>
    </location>
</feature>
<keyword evidence="2" id="KW-0812">Transmembrane</keyword>
<feature type="transmembrane region" description="Helical" evidence="2">
    <location>
        <begin position="548"/>
        <end position="567"/>
    </location>
</feature>
<feature type="transmembrane region" description="Helical" evidence="2">
    <location>
        <begin position="274"/>
        <end position="293"/>
    </location>
</feature>
<accession>A0A5C5FPU4</accession>
<feature type="domain" description="YVC1 N-terminal linker helical" evidence="3">
    <location>
        <begin position="52"/>
        <end position="243"/>
    </location>
</feature>
<evidence type="ECO:0000313" key="6">
    <source>
        <dbReference type="Proteomes" id="UP000311382"/>
    </source>
</evidence>
<dbReference type="Pfam" id="PF23317">
    <property type="entry name" value="YVC1_C"/>
    <property type="match status" value="1"/>
</dbReference>
<keyword evidence="2" id="KW-0472">Membrane</keyword>
<feature type="transmembrane region" description="Helical" evidence="2">
    <location>
        <begin position="402"/>
        <end position="424"/>
    </location>
</feature>
<evidence type="ECO:0000259" key="3">
    <source>
        <dbReference type="Pfam" id="PF23190"/>
    </source>
</evidence>
<feature type="compositionally biased region" description="Low complexity" evidence="1">
    <location>
        <begin position="678"/>
        <end position="692"/>
    </location>
</feature>
<feature type="region of interest" description="Disordered" evidence="1">
    <location>
        <begin position="624"/>
        <end position="694"/>
    </location>
</feature>
<keyword evidence="5" id="KW-0675">Receptor</keyword>
<sequence length="786" mass="84371">MVKSSAAGYAPASPSSHHHPNDDGDDDPEASPASVDPLLGSAISLAAHEPVFPLVQRISKEVDNQVDTPLSWDQLKSPAVNFSLVRPLVNKLTRGQRPPISLIYALLLVRAHFVERSDDDLAFAAVNVARADLCELLAVKALSAYGVAPGSHELLHVVSMAFNPFAGAEVDMFPPDEGVDERELRRMQDFGKDEATNALELAVSSGAKRWVKSPLVQQVIRAIDRGDVIYTPESNHALIQDTYKPRPVVEVYDWRRRPFLDHHRLRVPRIRGRLEFLTFACMLALFLATQATYRLDRVNVWEVLFVCWGVGFALDEYSALAANGLSTYASGAFNILDTCFCVVFFAYLGMRAVGLRSGDDALSELSFDTLGLAGCVLLPRLTISLLRHNVVLLALSAMIREFTVFMGLAFLTASGFLCTFRILSRGTWDIGRIAWLMLKIWLGSAFLGFEAAQQFHPVYGPALMVAFAILSQTLLLTILISLLSNTFAAVQANAETELLNQATLRTLERAKADPLTCYVPPLNTLALLVLFPLRFLLSPRAFHKAQVYLARALNLPILLSLALWARLSSSRRLSSSSSYSRGALALARDLPRRLGSWDLWEGKVEHLVGEVWLRGVNDVGTTVASFDGEGPAPARDLPGQGKGKAPQRAGAGVGGGKESAAAGAAGAKARKAPPPALSPRSTSAAAAAAGPSERLGSLDSPLARLFAPGASLGAALHSAAGPSRSSAGGASEARAGAGAETETSARLQRIEEALQLLLGEVEGEKKSVPLTGLSGMVEPSYADDDE</sequence>
<dbReference type="EMBL" id="SOZI01000117">
    <property type="protein sequence ID" value="TNY18888.1"/>
    <property type="molecule type" value="Genomic_DNA"/>
</dbReference>
<feature type="compositionally biased region" description="Low complexity" evidence="1">
    <location>
        <begin position="658"/>
        <end position="667"/>
    </location>
</feature>
<gene>
    <name evidence="5" type="ORF">DMC30DRAFT_412198</name>
</gene>
<dbReference type="PANTHER" id="PTHR35859">
    <property type="entry name" value="NONSELECTIVE CATION CHANNEL PROTEIN"/>
    <property type="match status" value="1"/>
</dbReference>
<feature type="transmembrane region" description="Helical" evidence="2">
    <location>
        <begin position="370"/>
        <end position="395"/>
    </location>
</feature>
<protein>
    <submittedName>
        <fullName evidence="5">Receptor-activated Ca2+-permeable cation channel</fullName>
    </submittedName>
</protein>
<dbReference type="InterPro" id="IPR052971">
    <property type="entry name" value="TRP_calcium_channel"/>
</dbReference>
<evidence type="ECO:0000259" key="4">
    <source>
        <dbReference type="Pfam" id="PF23317"/>
    </source>
</evidence>
<dbReference type="OrthoDB" id="2373987at2759"/>